<dbReference type="GO" id="GO:0016625">
    <property type="term" value="F:oxidoreductase activity, acting on the aldehyde or oxo group of donors, iron-sulfur protein as acceptor"/>
    <property type="evidence" value="ECO:0007669"/>
    <property type="project" value="InterPro"/>
</dbReference>
<organism evidence="3 4">
    <name type="scientific">Tectimicrobiota bacterium</name>
    <dbReference type="NCBI Taxonomy" id="2528274"/>
    <lineage>
        <taxon>Bacteria</taxon>
        <taxon>Pseudomonadati</taxon>
        <taxon>Nitrospinota/Tectimicrobiota group</taxon>
        <taxon>Candidatus Tectimicrobiota</taxon>
    </lineage>
</organism>
<dbReference type="PANTHER" id="PTHR43366:SF1">
    <property type="entry name" value="PYRUVATE SYNTHASE SUBUNIT PORC"/>
    <property type="match status" value="1"/>
</dbReference>
<dbReference type="Pfam" id="PF01558">
    <property type="entry name" value="POR"/>
    <property type="match status" value="1"/>
</dbReference>
<accession>A0A932FUB7</accession>
<evidence type="ECO:0000313" key="4">
    <source>
        <dbReference type="Proteomes" id="UP000769766"/>
    </source>
</evidence>
<dbReference type="EMBL" id="JACPRF010000029">
    <property type="protein sequence ID" value="MBI2875430.1"/>
    <property type="molecule type" value="Genomic_DNA"/>
</dbReference>
<dbReference type="InterPro" id="IPR011894">
    <property type="entry name" value="PorC_KorC"/>
</dbReference>
<keyword evidence="1" id="KW-0560">Oxidoreductase</keyword>
<dbReference type="PANTHER" id="PTHR43366">
    <property type="entry name" value="PYRUVATE SYNTHASE SUBUNIT PORC"/>
    <property type="match status" value="1"/>
</dbReference>
<dbReference type="InterPro" id="IPR019752">
    <property type="entry name" value="Pyrv/ketoisovalerate_OxRed_cat"/>
</dbReference>
<dbReference type="Gene3D" id="3.40.920.10">
    <property type="entry name" value="Pyruvate-ferredoxin oxidoreductase, PFOR, domain III"/>
    <property type="match status" value="1"/>
</dbReference>
<dbReference type="InterPro" id="IPR002869">
    <property type="entry name" value="Pyrv_flavodox_OxRed_cen"/>
</dbReference>
<reference evidence="3" key="1">
    <citation type="submission" date="2020-07" db="EMBL/GenBank/DDBJ databases">
        <title>Huge and variable diversity of episymbiotic CPR bacteria and DPANN archaea in groundwater ecosystems.</title>
        <authorList>
            <person name="He C.Y."/>
            <person name="Keren R."/>
            <person name="Whittaker M."/>
            <person name="Farag I.F."/>
            <person name="Doudna J."/>
            <person name="Cate J.H.D."/>
            <person name="Banfield J.F."/>
        </authorList>
    </citation>
    <scope>NUCLEOTIDE SEQUENCE</scope>
    <source>
        <strain evidence="3">NC_groundwater_672_Ag_B-0.1um_62_36</strain>
    </source>
</reference>
<dbReference type="NCBIfam" id="TIGR02175">
    <property type="entry name" value="PorC_KorC"/>
    <property type="match status" value="1"/>
</dbReference>
<evidence type="ECO:0000313" key="3">
    <source>
        <dbReference type="EMBL" id="MBI2875430.1"/>
    </source>
</evidence>
<dbReference type="AlphaFoldDB" id="A0A932FUB7"/>
<feature type="domain" description="Pyruvate/ketoisovalerate oxidoreductase catalytic" evidence="2">
    <location>
        <begin position="10"/>
        <end position="180"/>
    </location>
</feature>
<gene>
    <name evidence="3" type="ORF">HYY20_00955</name>
</gene>
<comment type="caution">
    <text evidence="3">The sequence shown here is derived from an EMBL/GenBank/DDBJ whole genome shotgun (WGS) entry which is preliminary data.</text>
</comment>
<protein>
    <submittedName>
        <fullName evidence="3">2-oxoacid:acceptor oxidoreductase family protein</fullName>
    </submittedName>
</protein>
<dbReference type="Proteomes" id="UP000769766">
    <property type="component" value="Unassembled WGS sequence"/>
</dbReference>
<dbReference type="InterPro" id="IPR051626">
    <property type="entry name" value="Oxidoreductase_gamma_subunit"/>
</dbReference>
<evidence type="ECO:0000259" key="2">
    <source>
        <dbReference type="Pfam" id="PF01558"/>
    </source>
</evidence>
<proteinExistence type="predicted"/>
<evidence type="ECO:0000256" key="1">
    <source>
        <dbReference type="ARBA" id="ARBA00023002"/>
    </source>
</evidence>
<sequence length="186" mass="20384">MLNIRIHGRGGQGVVTASKILGMAAYRAGKQVRTFPLYGAERRGAPVTAFIRIDEAEIYLKSLIYHPDCIMVIDSRLPYVIHPFQGLNSGGTVILNSRLRPEEARAKLGLKNIGGIAVVKATDIAEDVLGTPITNIVMLGAFLKIYGFISLDSMKQGIRTVFGEGERGDRQIRAVEIGYQNTEVLR</sequence>
<name>A0A932FUB7_UNCTE</name>
<dbReference type="SUPFAM" id="SSF53323">
    <property type="entry name" value="Pyruvate-ferredoxin oxidoreductase, PFOR, domain III"/>
    <property type="match status" value="1"/>
</dbReference>